<reference evidence="2 3" key="1">
    <citation type="submission" date="2018-03" db="EMBL/GenBank/DDBJ databases">
        <title>Genomic Encyclopedia of Type Strains, Phase III (KMG-III): the genomes of soil and plant-associated and newly described type strains.</title>
        <authorList>
            <person name="Whitman W."/>
        </authorList>
    </citation>
    <scope>NUCLEOTIDE SEQUENCE [LARGE SCALE GENOMIC DNA]</scope>
    <source>
        <strain evidence="2 3">CGMCC 1.12700</strain>
    </source>
</reference>
<name>A0A2P8D0M0_9BACT</name>
<dbReference type="AlphaFoldDB" id="A0A2P8D0M0"/>
<keyword evidence="3" id="KW-1185">Reference proteome</keyword>
<evidence type="ECO:0000256" key="1">
    <source>
        <dbReference type="SAM" id="Phobius"/>
    </source>
</evidence>
<keyword evidence="1" id="KW-0472">Membrane</keyword>
<feature type="transmembrane region" description="Helical" evidence="1">
    <location>
        <begin position="33"/>
        <end position="53"/>
    </location>
</feature>
<keyword evidence="1" id="KW-0812">Transmembrane</keyword>
<keyword evidence="1" id="KW-1133">Transmembrane helix</keyword>
<evidence type="ECO:0000313" key="3">
    <source>
        <dbReference type="Proteomes" id="UP000240572"/>
    </source>
</evidence>
<comment type="caution">
    <text evidence="2">The sequence shown here is derived from an EMBL/GenBank/DDBJ whole genome shotgun (WGS) entry which is preliminary data.</text>
</comment>
<sequence>MPVSQSNRRLLKNSAQSKLQEANLAIRSASLRIYIAWQLLLFTAVEYGFFLVAPPRSLREKIKFTVTTFTRRTWYCSNLSIRDSLSAAVFRRVPLQETPRGHLKNLAGSPSPAGTWYCSKFIYPGSLERSCFSQGPFEGDPAGTSIESRRITFARRDLVGGIFIYPG</sequence>
<organism evidence="2 3">
    <name type="scientific">Taibaiella chishuiensis</name>
    <dbReference type="NCBI Taxonomy" id="1434707"/>
    <lineage>
        <taxon>Bacteria</taxon>
        <taxon>Pseudomonadati</taxon>
        <taxon>Bacteroidota</taxon>
        <taxon>Chitinophagia</taxon>
        <taxon>Chitinophagales</taxon>
        <taxon>Chitinophagaceae</taxon>
        <taxon>Taibaiella</taxon>
    </lineage>
</organism>
<evidence type="ECO:0000313" key="2">
    <source>
        <dbReference type="EMBL" id="PSK90761.1"/>
    </source>
</evidence>
<gene>
    <name evidence="2" type="ORF">B0I18_107172</name>
</gene>
<dbReference type="Proteomes" id="UP000240572">
    <property type="component" value="Unassembled WGS sequence"/>
</dbReference>
<proteinExistence type="predicted"/>
<accession>A0A2P8D0M0</accession>
<dbReference type="EMBL" id="PYGD01000007">
    <property type="protein sequence ID" value="PSK90761.1"/>
    <property type="molecule type" value="Genomic_DNA"/>
</dbReference>
<protein>
    <submittedName>
        <fullName evidence="2">Uncharacterized protein</fullName>
    </submittedName>
</protein>